<accession>A0AAW1H5L9</accession>
<protein>
    <submittedName>
        <fullName evidence="13">Uncharacterized protein</fullName>
    </submittedName>
</protein>
<keyword evidence="6 11" id="KW-0472">Membrane</keyword>
<evidence type="ECO:0000256" key="2">
    <source>
        <dbReference type="ARBA" id="ARBA00005835"/>
    </source>
</evidence>
<feature type="chain" id="PRO_5043878349" evidence="12">
    <location>
        <begin position="28"/>
        <end position="59"/>
    </location>
</feature>
<dbReference type="EMBL" id="JBDFQZ010000012">
    <property type="protein sequence ID" value="KAK9671663.1"/>
    <property type="molecule type" value="Genomic_DNA"/>
</dbReference>
<reference evidence="13" key="1">
    <citation type="submission" date="2024-03" db="EMBL/GenBank/DDBJ databases">
        <title>WGS assembly of Saponaria officinalis var. Norfolk2.</title>
        <authorList>
            <person name="Jenkins J."/>
            <person name="Shu S."/>
            <person name="Grimwood J."/>
            <person name="Barry K."/>
            <person name="Goodstein D."/>
            <person name="Schmutz J."/>
            <person name="Leebens-Mack J."/>
            <person name="Osbourn A."/>
        </authorList>
    </citation>
    <scope>NUCLEOTIDE SEQUENCE [LARGE SCALE GENOMIC DNA]</scope>
    <source>
        <strain evidence="13">JIC</strain>
    </source>
</reference>
<evidence type="ECO:0000256" key="12">
    <source>
        <dbReference type="SAM" id="SignalP"/>
    </source>
</evidence>
<feature type="signal peptide" evidence="12">
    <location>
        <begin position="1"/>
        <end position="27"/>
    </location>
</feature>
<dbReference type="Proteomes" id="UP001443914">
    <property type="component" value="Unassembled WGS sequence"/>
</dbReference>
<evidence type="ECO:0000256" key="4">
    <source>
        <dbReference type="ARBA" id="ARBA00022729"/>
    </source>
</evidence>
<comment type="subcellular location">
    <subcellularLocation>
        <location evidence="10">Endomembrane system</location>
        <topology evidence="10">Lipid-anchor</topology>
    </subcellularLocation>
    <subcellularLocation>
        <location evidence="1">Membrane</location>
        <topology evidence="1">Lipid-anchor</topology>
        <topology evidence="1">GPI-anchor</topology>
    </subcellularLocation>
</comment>
<feature type="transmembrane region" description="Helical" evidence="11">
    <location>
        <begin position="40"/>
        <end position="58"/>
    </location>
</feature>
<evidence type="ECO:0000256" key="3">
    <source>
        <dbReference type="ARBA" id="ARBA00022622"/>
    </source>
</evidence>
<dbReference type="PANTHER" id="PTHR34114">
    <property type="entry name" value="ARABINOGALACTAN PEPTIDE 1"/>
    <property type="match status" value="1"/>
</dbReference>
<evidence type="ECO:0000313" key="14">
    <source>
        <dbReference type="Proteomes" id="UP001443914"/>
    </source>
</evidence>
<sequence length="59" mass="6083">MEAMRMRASFAVVMMIFAAFAVHNTAAADATAPSPASDASVFVPTAFASIVALAFGLLF</sequence>
<evidence type="ECO:0000256" key="5">
    <source>
        <dbReference type="ARBA" id="ARBA00022974"/>
    </source>
</evidence>
<evidence type="ECO:0000256" key="6">
    <source>
        <dbReference type="ARBA" id="ARBA00023136"/>
    </source>
</evidence>
<evidence type="ECO:0000256" key="10">
    <source>
        <dbReference type="ARBA" id="ARBA00037868"/>
    </source>
</evidence>
<dbReference type="AlphaFoldDB" id="A0AAW1H5L9"/>
<proteinExistence type="inferred from homology"/>
<evidence type="ECO:0000256" key="1">
    <source>
        <dbReference type="ARBA" id="ARBA00004589"/>
    </source>
</evidence>
<evidence type="ECO:0000256" key="8">
    <source>
        <dbReference type="ARBA" id="ARBA00023278"/>
    </source>
</evidence>
<organism evidence="13 14">
    <name type="scientific">Saponaria officinalis</name>
    <name type="common">Common soapwort</name>
    <name type="synonym">Lychnis saponaria</name>
    <dbReference type="NCBI Taxonomy" id="3572"/>
    <lineage>
        <taxon>Eukaryota</taxon>
        <taxon>Viridiplantae</taxon>
        <taxon>Streptophyta</taxon>
        <taxon>Embryophyta</taxon>
        <taxon>Tracheophyta</taxon>
        <taxon>Spermatophyta</taxon>
        <taxon>Magnoliopsida</taxon>
        <taxon>eudicotyledons</taxon>
        <taxon>Gunneridae</taxon>
        <taxon>Pentapetalae</taxon>
        <taxon>Caryophyllales</taxon>
        <taxon>Caryophyllaceae</taxon>
        <taxon>Caryophylleae</taxon>
        <taxon>Saponaria</taxon>
    </lineage>
</organism>
<keyword evidence="9" id="KW-0449">Lipoprotein</keyword>
<name>A0AAW1H5L9_SAPOF</name>
<evidence type="ECO:0000256" key="11">
    <source>
        <dbReference type="SAM" id="Phobius"/>
    </source>
</evidence>
<comment type="caution">
    <text evidence="13">The sequence shown here is derived from an EMBL/GenBank/DDBJ whole genome shotgun (WGS) entry which is preliminary data.</text>
</comment>
<keyword evidence="3" id="KW-0336">GPI-anchor</keyword>
<keyword evidence="7" id="KW-0325">Glycoprotein</keyword>
<gene>
    <name evidence="13" type="ORF">RND81_12G046300</name>
</gene>
<comment type="similarity">
    <text evidence="2">Belongs to the AG-peptide AGP family.</text>
</comment>
<keyword evidence="4 12" id="KW-0732">Signal</keyword>
<keyword evidence="5" id="KW-0654">Proteoglycan</keyword>
<evidence type="ECO:0000313" key="13">
    <source>
        <dbReference type="EMBL" id="KAK9671663.1"/>
    </source>
</evidence>
<keyword evidence="14" id="KW-1185">Reference proteome</keyword>
<dbReference type="GO" id="GO:0098552">
    <property type="term" value="C:side of membrane"/>
    <property type="evidence" value="ECO:0007669"/>
    <property type="project" value="UniProtKB-KW"/>
</dbReference>
<dbReference type="GO" id="GO:0012505">
    <property type="term" value="C:endomembrane system"/>
    <property type="evidence" value="ECO:0007669"/>
    <property type="project" value="UniProtKB-SubCell"/>
</dbReference>
<keyword evidence="11" id="KW-0812">Transmembrane</keyword>
<keyword evidence="11" id="KW-1133">Transmembrane helix</keyword>
<dbReference type="PANTHER" id="PTHR34114:SF11">
    <property type="entry name" value="ARABINOGALACTAN PROTEIN 13-RELATED"/>
    <property type="match status" value="1"/>
</dbReference>
<dbReference type="InterPro" id="IPR039281">
    <property type="entry name" value="AGP3/12/13/14/21"/>
</dbReference>
<keyword evidence="8" id="KW-0379">Hydroxylation</keyword>
<evidence type="ECO:0000256" key="7">
    <source>
        <dbReference type="ARBA" id="ARBA00023180"/>
    </source>
</evidence>
<evidence type="ECO:0000256" key="9">
    <source>
        <dbReference type="ARBA" id="ARBA00023288"/>
    </source>
</evidence>